<protein>
    <recommendedName>
        <fullName evidence="3">Peptidase C39-like domain-containing protein</fullName>
    </recommendedName>
</protein>
<name>A0ABW5XH77_9MICO</name>
<organism evidence="1 2">
    <name type="scientific">Populibacterium corticicola</name>
    <dbReference type="NCBI Taxonomy" id="1812826"/>
    <lineage>
        <taxon>Bacteria</taxon>
        <taxon>Bacillati</taxon>
        <taxon>Actinomycetota</taxon>
        <taxon>Actinomycetes</taxon>
        <taxon>Micrococcales</taxon>
        <taxon>Jonesiaceae</taxon>
        <taxon>Populibacterium</taxon>
    </lineage>
</organism>
<reference evidence="2" key="1">
    <citation type="journal article" date="2019" name="Int. J. Syst. Evol. Microbiol.">
        <title>The Global Catalogue of Microorganisms (GCM) 10K type strain sequencing project: providing services to taxonomists for standard genome sequencing and annotation.</title>
        <authorList>
            <consortium name="The Broad Institute Genomics Platform"/>
            <consortium name="The Broad Institute Genome Sequencing Center for Infectious Disease"/>
            <person name="Wu L."/>
            <person name="Ma J."/>
        </authorList>
    </citation>
    <scope>NUCLEOTIDE SEQUENCE [LARGE SCALE GENOMIC DNA]</scope>
    <source>
        <strain evidence="2">KCTC 33576</strain>
    </source>
</reference>
<comment type="caution">
    <text evidence="1">The sequence shown here is derived from an EMBL/GenBank/DDBJ whole genome shotgun (WGS) entry which is preliminary data.</text>
</comment>
<dbReference type="EMBL" id="JBHUOP010000006">
    <property type="protein sequence ID" value="MFD2841462.1"/>
    <property type="molecule type" value="Genomic_DNA"/>
</dbReference>
<evidence type="ECO:0000313" key="2">
    <source>
        <dbReference type="Proteomes" id="UP001597391"/>
    </source>
</evidence>
<dbReference type="RefSeq" id="WP_377467476.1">
    <property type="nucleotide sequence ID" value="NZ_JBHUOP010000006.1"/>
</dbReference>
<gene>
    <name evidence="1" type="ORF">ACFSYH_12925</name>
</gene>
<sequence>MHKSLKSSVVVIAAAALSLGIVVPAGAWQNSPNKSAPYVIPAADAPLEEDVETLVQSVLPDRRPDVSADIDELFEVSVEELQSATIDEVQEARNLEEDGFLYGSSDYPVSMDSIAIAAVGVNPFSSDLDGIAITRRVPIKDAIGNVAYVGYTVKGVDSGEIDVLIAAHTRVPLVREIDPGSLADECEYTLLELYGLVCENSDAYTIINSSRMRVFNDYSQIISSERKRLLMSDRSVLNEIELENMVSLNNLAKFSVVDLEAMVLAKTYAGQDKDGGYGGISSPAAYLKDRYGGTWTRTDGETLVMPSFTMTSIDDLAPSSGHCIPTAITRGFAHARNKKGFKKITAGDQSLFKKVKSVAVKNGFKEGACATCGTAPNKIEGMIEKVGDDQGYPKTDAKWIGVFTWKNTVKSSISEGNPMILTFVSGYYGAHGVSVAGWAEYKSAANGRVAKMVAVWDGWKGSMRWVDWDAFTGEQTVGKSNNFSLASFYPIIVK</sequence>
<accession>A0ABW5XH77</accession>
<evidence type="ECO:0000313" key="1">
    <source>
        <dbReference type="EMBL" id="MFD2841462.1"/>
    </source>
</evidence>
<evidence type="ECO:0008006" key="3">
    <source>
        <dbReference type="Google" id="ProtNLM"/>
    </source>
</evidence>
<proteinExistence type="predicted"/>
<keyword evidence="2" id="KW-1185">Reference proteome</keyword>
<dbReference type="Proteomes" id="UP001597391">
    <property type="component" value="Unassembled WGS sequence"/>
</dbReference>